<keyword evidence="8" id="KW-0443">Lipid metabolism</keyword>
<evidence type="ECO:0000256" key="8">
    <source>
        <dbReference type="ARBA" id="ARBA00023098"/>
    </source>
</evidence>
<dbReference type="Proteomes" id="UP001059617">
    <property type="component" value="Chromosome"/>
</dbReference>
<dbReference type="SUPFAM" id="SSF51735">
    <property type="entry name" value="NAD(P)-binding Rossmann-fold domains"/>
    <property type="match status" value="1"/>
</dbReference>
<evidence type="ECO:0000256" key="2">
    <source>
        <dbReference type="ARBA" id="ARBA00011245"/>
    </source>
</evidence>
<keyword evidence="5" id="KW-0276">Fatty acid metabolism</keyword>
<evidence type="ECO:0000256" key="4">
    <source>
        <dbReference type="ARBA" id="ARBA00022516"/>
    </source>
</evidence>
<evidence type="ECO:0000256" key="10">
    <source>
        <dbReference type="ARBA" id="ARBA00048302"/>
    </source>
</evidence>
<comment type="pathway">
    <text evidence="1">Lipid metabolism.</text>
</comment>
<dbReference type="InterPro" id="IPR024906">
    <property type="entry name" value="Eno_Rdtase_FAD-bd_dom"/>
</dbReference>
<accession>A0ABY5WDQ7</accession>
<dbReference type="EC" id="1.3.1.44" evidence="3"/>
<reference evidence="14" key="1">
    <citation type="submission" date="2021-04" db="EMBL/GenBank/DDBJ databases">
        <authorList>
            <person name="Hartkoorn R.C."/>
            <person name="Beaudoing E."/>
            <person name="Hot D."/>
        </authorList>
    </citation>
    <scope>NUCLEOTIDE SEQUENCE</scope>
    <source>
        <strain evidence="14">NRRL B-16292</strain>
    </source>
</reference>
<dbReference type="Pfam" id="PF12241">
    <property type="entry name" value="Enoyl_reductase"/>
    <property type="match status" value="1"/>
</dbReference>
<dbReference type="RefSeq" id="WP_259866798.1">
    <property type="nucleotide sequence ID" value="NZ_BAAAST010000176.1"/>
</dbReference>
<dbReference type="Pfam" id="PF12242">
    <property type="entry name" value="Eno-Rase_NADH_b"/>
    <property type="match status" value="1"/>
</dbReference>
<comment type="subunit">
    <text evidence="2">Monomer.</text>
</comment>
<dbReference type="InterPro" id="IPR036291">
    <property type="entry name" value="NAD(P)-bd_dom_sf"/>
</dbReference>
<evidence type="ECO:0000256" key="5">
    <source>
        <dbReference type="ARBA" id="ARBA00022832"/>
    </source>
</evidence>
<evidence type="ECO:0000256" key="7">
    <source>
        <dbReference type="ARBA" id="ARBA00023027"/>
    </source>
</evidence>
<evidence type="ECO:0000259" key="13">
    <source>
        <dbReference type="Pfam" id="PF12242"/>
    </source>
</evidence>
<name>A0ABY5WDQ7_9ACTN</name>
<gene>
    <name evidence="14" type="primary">fabV</name>
    <name evidence="14" type="ORF">Dfulv_23415</name>
</gene>
<organism evidence="14 15">
    <name type="scientific">Dactylosporangium fulvum</name>
    <dbReference type="NCBI Taxonomy" id="53359"/>
    <lineage>
        <taxon>Bacteria</taxon>
        <taxon>Bacillati</taxon>
        <taxon>Actinomycetota</taxon>
        <taxon>Actinomycetes</taxon>
        <taxon>Micromonosporales</taxon>
        <taxon>Micromonosporaceae</taxon>
        <taxon>Dactylosporangium</taxon>
    </lineage>
</organism>
<feature type="domain" description="Trans-2-enoyl-CoA reductase-like NAD(P)H binding" evidence="13">
    <location>
        <begin position="20"/>
        <end position="96"/>
    </location>
</feature>
<evidence type="ECO:0000313" key="14">
    <source>
        <dbReference type="EMBL" id="UWP87028.1"/>
    </source>
</evidence>
<evidence type="ECO:0000256" key="1">
    <source>
        <dbReference type="ARBA" id="ARBA00005189"/>
    </source>
</evidence>
<evidence type="ECO:0000256" key="9">
    <source>
        <dbReference type="ARBA" id="ARBA00023160"/>
    </source>
</evidence>
<keyword evidence="15" id="KW-1185">Reference proteome</keyword>
<dbReference type="PANTHER" id="PTHR37480">
    <property type="entry name" value="ENOYL-[ACYL-CARRIER-PROTEIN] REDUCTASE [NADH]"/>
    <property type="match status" value="1"/>
</dbReference>
<protein>
    <recommendedName>
        <fullName evidence="3">trans-2-enoyl-CoA reductase (NAD(+))</fullName>
        <ecNumber evidence="3">1.3.1.44</ecNumber>
    </recommendedName>
</protein>
<evidence type="ECO:0000256" key="3">
    <source>
        <dbReference type="ARBA" id="ARBA00011983"/>
    </source>
</evidence>
<evidence type="ECO:0000259" key="11">
    <source>
        <dbReference type="Pfam" id="PF07055"/>
    </source>
</evidence>
<reference evidence="14" key="2">
    <citation type="submission" date="2022-09" db="EMBL/GenBank/DDBJ databases">
        <title>Biosynthetic gene clusters of Dactylosporangioum fulvum.</title>
        <authorList>
            <person name="Caradec T."/>
        </authorList>
    </citation>
    <scope>NUCLEOTIDE SEQUENCE</scope>
    <source>
        <strain evidence="14">NRRL B-16292</strain>
    </source>
</reference>
<comment type="catalytic activity">
    <reaction evidence="10">
        <text>a 2,3-saturated acyl-CoA + NAD(+) = a (2E)-enoyl-CoA + NADH + H(+)</text>
        <dbReference type="Rhea" id="RHEA:18177"/>
        <dbReference type="ChEBI" id="CHEBI:15378"/>
        <dbReference type="ChEBI" id="CHEBI:57540"/>
        <dbReference type="ChEBI" id="CHEBI:57945"/>
        <dbReference type="ChEBI" id="CHEBI:58856"/>
        <dbReference type="ChEBI" id="CHEBI:65111"/>
        <dbReference type="EC" id="1.3.1.44"/>
    </reaction>
</comment>
<dbReference type="Pfam" id="PF07055">
    <property type="entry name" value="Eno-Rase_FAD_bd"/>
    <property type="match status" value="1"/>
</dbReference>
<evidence type="ECO:0000259" key="12">
    <source>
        <dbReference type="Pfam" id="PF12241"/>
    </source>
</evidence>
<evidence type="ECO:0000256" key="6">
    <source>
        <dbReference type="ARBA" id="ARBA00023002"/>
    </source>
</evidence>
<dbReference type="InterPro" id="IPR010758">
    <property type="entry name" value="Trans-2-enoyl-CoA_reductase"/>
</dbReference>
<evidence type="ECO:0000313" key="15">
    <source>
        <dbReference type="Proteomes" id="UP001059617"/>
    </source>
</evidence>
<dbReference type="Gene3D" id="3.40.50.720">
    <property type="entry name" value="NAD(P)-binding Rossmann-like Domain"/>
    <property type="match status" value="1"/>
</dbReference>
<proteinExistence type="predicted"/>
<dbReference type="InterPro" id="IPR024910">
    <property type="entry name" value="Enoyl-CoA_Rdtase_cat_dom"/>
</dbReference>
<dbReference type="EMBL" id="CP073720">
    <property type="protein sequence ID" value="UWP87028.1"/>
    <property type="molecule type" value="Genomic_DNA"/>
</dbReference>
<keyword evidence="6" id="KW-0560">Oxidoreductase</keyword>
<dbReference type="NCBIfam" id="NF010177">
    <property type="entry name" value="PRK13656.1"/>
    <property type="match status" value="1"/>
</dbReference>
<dbReference type="PANTHER" id="PTHR37480:SF1">
    <property type="entry name" value="ENOYL-[ACYL-CARRIER-PROTEIN] REDUCTASE [NADH]"/>
    <property type="match status" value="1"/>
</dbReference>
<keyword evidence="7" id="KW-0520">NAD</keyword>
<feature type="domain" description="Enoyl reductase FAD binding" evidence="11">
    <location>
        <begin position="341"/>
        <end position="404"/>
    </location>
</feature>
<feature type="domain" description="Trans-2-enoyl-CoA reductase catalytic" evidence="12">
    <location>
        <begin position="99"/>
        <end position="332"/>
    </location>
</feature>
<dbReference type="InterPro" id="IPR050048">
    <property type="entry name" value="FabV-like_NADH_b"/>
</dbReference>
<sequence length="414" mass="44241">MALCGCLLSQSEGSPVSERIVSPAGRGFLLLDSHPTGCFRSVAQMRAEAGQRAQLPEDGPVALVIGSSAGYGLAATVVGLARHGIRGVGIGFERPPGRRTATAGWYRTIATDAIAGELGCDFSFVNADAFADTTKTDVLDLIAKRFGGLDYLVYSVAAPRRTDPRTGVTYQSVIKPLGAAHTTKTLEFDSEGTPTLREIGAEPANDAEAAATVQVMGGEDWSRWITALAERDLLRDGFRTVALSYIGSTLTSAIYRDGTIGAAKAHLEATADGLSDRLSAVGGRALTSVNGAAVTQASTAIPGIALYVGVLRAVLAERLQSPVEQSIQLWDQLTGARPFDLDEAGRIRLDRWELDPAVQAKVAERWASITSETVTELADVDWFRTQYRNLYGFDVPGIDYSRPVEPDLPWPMPR</sequence>
<keyword evidence="9" id="KW-0275">Fatty acid biosynthesis</keyword>
<keyword evidence="4" id="KW-0444">Lipid biosynthesis</keyword>